<dbReference type="PANTHER" id="PTHR46791:SF11">
    <property type="entry name" value="INTEGRASE CATALYTIC DOMAIN-CONTAINING PROTEIN"/>
    <property type="match status" value="1"/>
</dbReference>
<dbReference type="InterPro" id="IPR058913">
    <property type="entry name" value="Integrase_dom_put"/>
</dbReference>
<reference evidence="2" key="2">
    <citation type="submission" date="2025-09" db="UniProtKB">
        <authorList>
            <consortium name="Ensembl"/>
        </authorList>
    </citation>
    <scope>IDENTIFICATION</scope>
</reference>
<dbReference type="Gene3D" id="1.10.10.10">
    <property type="entry name" value="Winged helix-like DNA-binding domain superfamily/Winged helix DNA-binding domain"/>
    <property type="match status" value="1"/>
</dbReference>
<dbReference type="InterPro" id="IPR036388">
    <property type="entry name" value="WH-like_DNA-bd_sf"/>
</dbReference>
<evidence type="ECO:0000313" key="2">
    <source>
        <dbReference type="Ensembl" id="ENSOMEP00000006417.1"/>
    </source>
</evidence>
<dbReference type="PANTHER" id="PTHR46791">
    <property type="entry name" value="EXPRESSED PROTEIN"/>
    <property type="match status" value="1"/>
</dbReference>
<evidence type="ECO:0000313" key="3">
    <source>
        <dbReference type="Proteomes" id="UP000261560"/>
    </source>
</evidence>
<accession>A0A3B3BMS2</accession>
<dbReference type="AlphaFoldDB" id="A0A3B3BMS2"/>
<dbReference type="OMA" id="DQCVRDI"/>
<dbReference type="Pfam" id="PF24764">
    <property type="entry name" value="rva_4"/>
    <property type="match status" value="2"/>
</dbReference>
<keyword evidence="3" id="KW-1185">Reference proteome</keyword>
<feature type="domain" description="Integrase core" evidence="1">
    <location>
        <begin position="207"/>
        <end position="245"/>
    </location>
</feature>
<evidence type="ECO:0000259" key="1">
    <source>
        <dbReference type="Pfam" id="PF24764"/>
    </source>
</evidence>
<organism evidence="2 3">
    <name type="scientific">Oryzias melastigma</name>
    <name type="common">Marine medaka</name>
    <dbReference type="NCBI Taxonomy" id="30732"/>
    <lineage>
        <taxon>Eukaryota</taxon>
        <taxon>Metazoa</taxon>
        <taxon>Chordata</taxon>
        <taxon>Craniata</taxon>
        <taxon>Vertebrata</taxon>
        <taxon>Euteleostomi</taxon>
        <taxon>Actinopterygii</taxon>
        <taxon>Neopterygii</taxon>
        <taxon>Teleostei</taxon>
        <taxon>Neoteleostei</taxon>
        <taxon>Acanthomorphata</taxon>
        <taxon>Ovalentaria</taxon>
        <taxon>Atherinomorphae</taxon>
        <taxon>Beloniformes</taxon>
        <taxon>Adrianichthyidae</taxon>
        <taxon>Oryziinae</taxon>
        <taxon>Oryzias</taxon>
    </lineage>
</organism>
<dbReference type="Ensembl" id="ENSOMET00000005845.1">
    <property type="protein sequence ID" value="ENSOMEP00000006417.1"/>
    <property type="gene ID" value="ENSOMEG00000000185.1"/>
</dbReference>
<dbReference type="STRING" id="30732.ENSOMEP00000006417"/>
<dbReference type="Proteomes" id="UP000261560">
    <property type="component" value="Unplaced"/>
</dbReference>
<name>A0A3B3BMS2_ORYME</name>
<protein>
    <recommendedName>
        <fullName evidence="1">Integrase core domain-containing protein</fullName>
    </recommendedName>
</protein>
<sequence>MFGVQFNVIVPSDSYPLDSGPEILKFEIFSRLITKLQAAISRSPLDFDFLEFTCRQELYLLEALSRHVNVPEPILQAFQHLFRLVMSHSNCTDGTVATIAGETGRPRYDIDQEILEELLDVNLPVSCIAKLLGVSRSTINRRMREFGVSARQTYSTLTDEELDDAVIRIKNEMPSSGYRMVKGRLRSTGIHVQWRRVIASIIVRRTYSVKGPLSLWHVDTNHKLIRYNIVIFGAVDGYSRKVSYIITVFLSFTEDLFSVHMTFLPKLMADLEAFVEGWNNHPPRTEGNQTPEQLWHAGLDIQEPDVDWDFAADFGEHVDGAIVVPEFPCPFTNEEMAELQLLLHQNENDCTRTELYLVCREYVAAALSGTD</sequence>
<proteinExistence type="predicted"/>
<feature type="domain" description="Integrase core" evidence="1">
    <location>
        <begin position="255"/>
        <end position="298"/>
    </location>
</feature>
<dbReference type="GeneTree" id="ENSGT00940000164996"/>
<reference evidence="2" key="1">
    <citation type="submission" date="2025-08" db="UniProtKB">
        <authorList>
            <consortium name="Ensembl"/>
        </authorList>
    </citation>
    <scope>IDENTIFICATION</scope>
</reference>
<dbReference type="PaxDb" id="30732-ENSOMEP00000006417"/>